<comment type="subcellular location">
    <subcellularLocation>
        <location evidence="2 11">Cell membrane</location>
        <topology evidence="2 11">Multi-pass membrane protein</topology>
    </subcellularLocation>
</comment>
<evidence type="ECO:0000313" key="13">
    <source>
        <dbReference type="Proteomes" id="UP000183769"/>
    </source>
</evidence>
<keyword evidence="11" id="KW-1003">Cell membrane</keyword>
<evidence type="ECO:0000256" key="7">
    <source>
        <dbReference type="ARBA" id="ARBA00022989"/>
    </source>
</evidence>
<dbReference type="EC" id="2.5.1.141" evidence="11"/>
<dbReference type="PANTHER" id="PTHR43448">
    <property type="entry name" value="PROTOHEME IX FARNESYLTRANSFERASE, MITOCHONDRIAL"/>
    <property type="match status" value="1"/>
</dbReference>
<keyword evidence="8 11" id="KW-0350">Heme biosynthesis</keyword>
<evidence type="ECO:0000256" key="5">
    <source>
        <dbReference type="ARBA" id="ARBA00022679"/>
    </source>
</evidence>
<feature type="transmembrane region" description="Helical" evidence="11">
    <location>
        <begin position="262"/>
        <end position="282"/>
    </location>
</feature>
<protein>
    <recommendedName>
        <fullName evidence="11">Protoheme IX farnesyltransferase</fullName>
        <ecNumber evidence="11">2.5.1.141</ecNumber>
    </recommendedName>
    <alternativeName>
        <fullName evidence="11">Heme B farnesyltransferase</fullName>
    </alternativeName>
    <alternativeName>
        <fullName evidence="11">Heme O synthase</fullName>
    </alternativeName>
</protein>
<dbReference type="UniPathway" id="UPA00834">
    <property type="reaction ID" value="UER00712"/>
</dbReference>
<dbReference type="PROSITE" id="PS00943">
    <property type="entry name" value="UBIA"/>
    <property type="match status" value="1"/>
</dbReference>
<dbReference type="RefSeq" id="WP_074875531.1">
    <property type="nucleotide sequence ID" value="NZ_FOXI01000002.1"/>
</dbReference>
<keyword evidence="6 11" id="KW-0812">Transmembrane</keyword>
<dbReference type="InterPro" id="IPR000537">
    <property type="entry name" value="UbiA_prenyltransferase"/>
</dbReference>
<dbReference type="PANTHER" id="PTHR43448:SF2">
    <property type="entry name" value="PROTOHEME IX FARNESYLTRANSFERASE, MITOCHONDRIAL"/>
    <property type="match status" value="1"/>
</dbReference>
<feature type="transmembrane region" description="Helical" evidence="11">
    <location>
        <begin position="41"/>
        <end position="61"/>
    </location>
</feature>
<evidence type="ECO:0000256" key="1">
    <source>
        <dbReference type="ARBA" id="ARBA00004019"/>
    </source>
</evidence>
<dbReference type="InterPro" id="IPR030470">
    <property type="entry name" value="UbiA_prenylTrfase_CS"/>
</dbReference>
<comment type="catalytic activity">
    <reaction evidence="10 11">
        <text>heme b + (2E,6E)-farnesyl diphosphate + H2O = Fe(II)-heme o + diphosphate</text>
        <dbReference type="Rhea" id="RHEA:28070"/>
        <dbReference type="ChEBI" id="CHEBI:15377"/>
        <dbReference type="ChEBI" id="CHEBI:33019"/>
        <dbReference type="ChEBI" id="CHEBI:60344"/>
        <dbReference type="ChEBI" id="CHEBI:60530"/>
        <dbReference type="ChEBI" id="CHEBI:175763"/>
        <dbReference type="EC" id="2.5.1.141"/>
    </reaction>
</comment>
<dbReference type="GO" id="GO:0048034">
    <property type="term" value="P:heme O biosynthetic process"/>
    <property type="evidence" value="ECO:0007669"/>
    <property type="project" value="UniProtKB-UniRule"/>
</dbReference>
<accession>A0A1I5NM04</accession>
<comment type="function">
    <text evidence="1 11">Converts heme B (protoheme IX) to heme O by substitution of the vinyl group on carbon 2 of heme B porphyrin ring with a hydroxyethyl farnesyl side group.</text>
</comment>
<proteinExistence type="inferred from homology"/>
<dbReference type="EMBL" id="FOXI01000002">
    <property type="protein sequence ID" value="SFP22670.1"/>
    <property type="molecule type" value="Genomic_DNA"/>
</dbReference>
<keyword evidence="5 11" id="KW-0808">Transferase</keyword>
<evidence type="ECO:0000256" key="11">
    <source>
        <dbReference type="HAMAP-Rule" id="MF_00154"/>
    </source>
</evidence>
<dbReference type="Pfam" id="PF01040">
    <property type="entry name" value="UbiA"/>
    <property type="match status" value="1"/>
</dbReference>
<keyword evidence="13" id="KW-1185">Reference proteome</keyword>
<comment type="miscellaneous">
    <text evidence="11">Carbon 2 of the heme B porphyrin ring is defined according to the Fischer nomenclature.</text>
</comment>
<dbReference type="CDD" id="cd13957">
    <property type="entry name" value="PT_UbiA_Cox10"/>
    <property type="match status" value="1"/>
</dbReference>
<dbReference type="AlphaFoldDB" id="A0A1I5NM04"/>
<dbReference type="HAMAP" id="MF_00154">
    <property type="entry name" value="CyoE_CtaB"/>
    <property type="match status" value="1"/>
</dbReference>
<comment type="similarity">
    <text evidence="11">Belongs to the UbiA prenyltransferase family. Protoheme IX farnesyltransferase subfamily.</text>
</comment>
<evidence type="ECO:0000256" key="2">
    <source>
        <dbReference type="ARBA" id="ARBA00004651"/>
    </source>
</evidence>
<dbReference type="InterPro" id="IPR006369">
    <property type="entry name" value="Protohaem_IX_farnesylTrfase"/>
</dbReference>
<evidence type="ECO:0000256" key="4">
    <source>
        <dbReference type="ARBA" id="ARBA00010223"/>
    </source>
</evidence>
<name>A0A1I5NM04_9EURY</name>
<dbReference type="OrthoDB" id="131615at2157"/>
<dbReference type="Gene3D" id="1.10.357.140">
    <property type="entry name" value="UbiA prenyltransferase"/>
    <property type="match status" value="1"/>
</dbReference>
<evidence type="ECO:0000256" key="8">
    <source>
        <dbReference type="ARBA" id="ARBA00023133"/>
    </source>
</evidence>
<evidence type="ECO:0000256" key="10">
    <source>
        <dbReference type="ARBA" id="ARBA00047690"/>
    </source>
</evidence>
<reference evidence="13" key="1">
    <citation type="submission" date="2016-10" db="EMBL/GenBank/DDBJ databases">
        <authorList>
            <person name="Varghese N."/>
            <person name="Submissions S."/>
        </authorList>
    </citation>
    <scope>NUCLEOTIDE SEQUENCE [LARGE SCALE GENOMIC DNA]</scope>
    <source>
        <strain evidence="13">CGMCC 1.10329</strain>
    </source>
</reference>
<keyword evidence="9 11" id="KW-0472">Membrane</keyword>
<dbReference type="GO" id="GO:0008495">
    <property type="term" value="F:protoheme IX farnesyltransferase activity"/>
    <property type="evidence" value="ECO:0007669"/>
    <property type="project" value="UniProtKB-UniRule"/>
</dbReference>
<feature type="transmembrane region" description="Helical" evidence="11">
    <location>
        <begin position="233"/>
        <end position="250"/>
    </location>
</feature>
<feature type="transmembrane region" description="Helical" evidence="11">
    <location>
        <begin position="211"/>
        <end position="227"/>
    </location>
</feature>
<feature type="transmembrane region" description="Helical" evidence="11">
    <location>
        <begin position="164"/>
        <end position="184"/>
    </location>
</feature>
<comment type="similarity">
    <text evidence="4">In the C-terminal section; belongs to the UbiA prenyltransferase family. Protoheme IX farnesyltransferase subfamily.</text>
</comment>
<keyword evidence="7 11" id="KW-1133">Transmembrane helix</keyword>
<feature type="transmembrane region" description="Helical" evidence="11">
    <location>
        <begin position="82"/>
        <end position="104"/>
    </location>
</feature>
<dbReference type="GO" id="GO:0005886">
    <property type="term" value="C:plasma membrane"/>
    <property type="evidence" value="ECO:0007669"/>
    <property type="project" value="UniProtKB-SubCell"/>
</dbReference>
<sequence length="351" mass="37141">MDTELPTHLWSLVKPRIVTLLSVTGAFSLLAAGGASVATLAGFVVAGACVAASAAAWNCWYDRHLDRHMERTADRPLPSGRLDHRVAAGFAATLLLIGTAVGLALLPARAVVYMLLGFAAYVGLYTVALKRRHWLGVVLGGSAGSFPVLAGWTAVRPLTVEPILMALVVFAWTPAHAWALGYVYRDEFASVDVPTLPVVVSTARVQRGIRYAVWSTVATVAAVVPFAGPPYAVTAALGSALFVVGFRPFLEAGTERAAVRAFFTSNLFLAVLFAAWGVGGVAPGLSPWSQLLSLAAVPALFVGMWTARPSLRGVPSSVGGEWRPVTDRLSAGMAAFRLRMAREYERPGKGE</sequence>
<evidence type="ECO:0000256" key="3">
    <source>
        <dbReference type="ARBA" id="ARBA00004919"/>
    </source>
</evidence>
<evidence type="ECO:0000256" key="6">
    <source>
        <dbReference type="ARBA" id="ARBA00022692"/>
    </source>
</evidence>
<comment type="pathway">
    <text evidence="3 11">Porphyrin-containing compound metabolism; heme O biosynthesis; heme O from protoheme: step 1/1.</text>
</comment>
<dbReference type="InterPro" id="IPR044878">
    <property type="entry name" value="UbiA_sf"/>
</dbReference>
<gene>
    <name evidence="11" type="primary">ctaB</name>
    <name evidence="12" type="ORF">SAMN05216277_10293</name>
</gene>
<feature type="transmembrane region" description="Helical" evidence="11">
    <location>
        <begin position="110"/>
        <end position="127"/>
    </location>
</feature>
<feature type="transmembrane region" description="Helical" evidence="11">
    <location>
        <begin position="134"/>
        <end position="152"/>
    </location>
</feature>
<evidence type="ECO:0000256" key="9">
    <source>
        <dbReference type="ARBA" id="ARBA00023136"/>
    </source>
</evidence>
<feature type="transmembrane region" description="Helical" evidence="11">
    <location>
        <begin position="17"/>
        <end position="35"/>
    </location>
</feature>
<evidence type="ECO:0000313" key="12">
    <source>
        <dbReference type="EMBL" id="SFP22670.1"/>
    </source>
</evidence>
<dbReference type="Proteomes" id="UP000183769">
    <property type="component" value="Unassembled WGS sequence"/>
</dbReference>
<organism evidence="12 13">
    <name type="scientific">Halolamina pelagica</name>
    <dbReference type="NCBI Taxonomy" id="699431"/>
    <lineage>
        <taxon>Archaea</taxon>
        <taxon>Methanobacteriati</taxon>
        <taxon>Methanobacteriota</taxon>
        <taxon>Stenosarchaea group</taxon>
        <taxon>Halobacteria</taxon>
        <taxon>Halobacteriales</taxon>
        <taxon>Haloferacaceae</taxon>
    </lineage>
</organism>